<dbReference type="PANTHER" id="PTHR23023">
    <property type="entry name" value="DIMETHYLANILINE MONOOXYGENASE"/>
    <property type="match status" value="1"/>
</dbReference>
<dbReference type="InterPro" id="IPR036188">
    <property type="entry name" value="FAD/NAD-bd_sf"/>
</dbReference>
<evidence type="ECO:0000313" key="6">
    <source>
        <dbReference type="EMBL" id="CAF1859730.1"/>
    </source>
</evidence>
<gene>
    <name evidence="6" type="ORF">DARMORV10_C04P49030.1</name>
</gene>
<dbReference type="Pfam" id="PF00743">
    <property type="entry name" value="FMO-like"/>
    <property type="match status" value="1"/>
</dbReference>
<keyword evidence="4 5" id="KW-0560">Oxidoreductase</keyword>
<evidence type="ECO:0000256" key="3">
    <source>
        <dbReference type="ARBA" id="ARBA00022827"/>
    </source>
</evidence>
<keyword evidence="5" id="KW-0503">Monooxygenase</keyword>
<dbReference type="Gene3D" id="3.50.50.60">
    <property type="entry name" value="FAD/NAD(P)-binding domain"/>
    <property type="match status" value="2"/>
</dbReference>
<evidence type="ECO:0000256" key="4">
    <source>
        <dbReference type="ARBA" id="ARBA00023002"/>
    </source>
</evidence>
<dbReference type="GO" id="GO:0004499">
    <property type="term" value="F:N,N-dimethylaniline monooxygenase activity"/>
    <property type="evidence" value="ECO:0007669"/>
    <property type="project" value="InterPro"/>
</dbReference>
<dbReference type="AlphaFoldDB" id="A0A816JT06"/>
<keyword evidence="3 5" id="KW-0274">FAD</keyword>
<organism evidence="6">
    <name type="scientific">Brassica napus</name>
    <name type="common">Rape</name>
    <dbReference type="NCBI Taxonomy" id="3708"/>
    <lineage>
        <taxon>Eukaryota</taxon>
        <taxon>Viridiplantae</taxon>
        <taxon>Streptophyta</taxon>
        <taxon>Embryophyta</taxon>
        <taxon>Tracheophyta</taxon>
        <taxon>Spermatophyta</taxon>
        <taxon>Magnoliopsida</taxon>
        <taxon>eudicotyledons</taxon>
        <taxon>Gunneridae</taxon>
        <taxon>Pentapetalae</taxon>
        <taxon>rosids</taxon>
        <taxon>malvids</taxon>
        <taxon>Brassicales</taxon>
        <taxon>Brassicaceae</taxon>
        <taxon>Brassiceae</taxon>
        <taxon>Brassica</taxon>
    </lineage>
</organism>
<evidence type="ECO:0000256" key="1">
    <source>
        <dbReference type="ARBA" id="ARBA00009183"/>
    </source>
</evidence>
<protein>
    <recommendedName>
        <fullName evidence="5">Flavin-containing monooxygenase</fullName>
        <ecNumber evidence="5">1.-.-.-</ecNumber>
    </recommendedName>
</protein>
<dbReference type="EMBL" id="HG994368">
    <property type="protein sequence ID" value="CAF1859730.1"/>
    <property type="molecule type" value="Genomic_DNA"/>
</dbReference>
<comment type="similarity">
    <text evidence="1 5">Belongs to the FMO family.</text>
</comment>
<dbReference type="GO" id="GO:0050660">
    <property type="term" value="F:flavin adenine dinucleotide binding"/>
    <property type="evidence" value="ECO:0007669"/>
    <property type="project" value="InterPro"/>
</dbReference>
<proteinExistence type="inferred from homology"/>
<dbReference type="InterPro" id="IPR020946">
    <property type="entry name" value="Flavin_mOase-like"/>
</dbReference>
<sequence>MQIERVHEDGSVVFQNGKTILADVIMHCTGYKYHFPFLETNGIISVDDNRVGPLYKHIFLHHLYQRSLHRYNMEVNETKRHSVEKRGKTVVKLKTLYNLELMEVNTLIQPIRNDGIE</sequence>
<evidence type="ECO:0000256" key="5">
    <source>
        <dbReference type="RuleBase" id="RU361177"/>
    </source>
</evidence>
<dbReference type="InterPro" id="IPR050346">
    <property type="entry name" value="FMO-like"/>
</dbReference>
<dbReference type="EC" id="1.-.-.-" evidence="5"/>
<dbReference type="Proteomes" id="UP001295469">
    <property type="component" value="Chromosome C04"/>
</dbReference>
<reference evidence="6" key="1">
    <citation type="submission" date="2021-01" db="EMBL/GenBank/DDBJ databases">
        <authorList>
            <consortium name="Genoscope - CEA"/>
            <person name="William W."/>
        </authorList>
    </citation>
    <scope>NUCLEOTIDE SEQUENCE</scope>
</reference>
<comment type="cofactor">
    <cofactor evidence="5">
        <name>FAD</name>
        <dbReference type="ChEBI" id="CHEBI:57692"/>
    </cofactor>
</comment>
<name>A0A816JT06_BRANA</name>
<keyword evidence="2 5" id="KW-0285">Flavoprotein</keyword>
<evidence type="ECO:0000256" key="2">
    <source>
        <dbReference type="ARBA" id="ARBA00022630"/>
    </source>
</evidence>
<accession>A0A816JT06</accession>
<dbReference type="GO" id="GO:0050661">
    <property type="term" value="F:NADP binding"/>
    <property type="evidence" value="ECO:0007669"/>
    <property type="project" value="InterPro"/>
</dbReference>